<dbReference type="STRING" id="1296120.A0A1B9GIF0"/>
<dbReference type="EMBL" id="KV700142">
    <property type="protein sequence ID" value="OCF30789.1"/>
    <property type="molecule type" value="Genomic_DNA"/>
</dbReference>
<sequence>MSLSAVKGGVQKGQGSVSMVERTEQFVLAQLTRLRKSWKGEGACPPLVIGVQGPQGAGKSYLTNLLPAHLAERHSLRLATMSLDDFYLPHSQLSQLASSRPGNPLLQGRGPAGTHDLPLLRGCLEGLREINSGGAKVVQLPTYDKSLVSGQGDRTEKTVPVQGPIDVVIFEGWMNGFASLSQSELEERYASAEVDQAGGKPSTFRSYTLETLSEINRSLKEYEENAWRHIDCFVQIQPLQLDYVWTWRLQQEHHMKSQNGGIGMTDEEVRAFIQRYMPSYELFQFGIDKQTAPWSGKGLRYIVDIGRNIVDVEDF</sequence>
<name>A0A1B9GIF0_9TREE</name>
<dbReference type="GO" id="GO:0016301">
    <property type="term" value="F:kinase activity"/>
    <property type="evidence" value="ECO:0007669"/>
    <property type="project" value="UniProtKB-KW"/>
</dbReference>
<protein>
    <submittedName>
        <fullName evidence="1">D-glycerate 3-kinase</fullName>
    </submittedName>
</protein>
<dbReference type="PANTHER" id="PTHR10285">
    <property type="entry name" value="URIDINE KINASE"/>
    <property type="match status" value="1"/>
</dbReference>
<dbReference type="Gene3D" id="3.40.50.300">
    <property type="entry name" value="P-loop containing nucleotide triphosphate hydrolases"/>
    <property type="match status" value="1"/>
</dbReference>
<dbReference type="Proteomes" id="UP000092666">
    <property type="component" value="Unassembled WGS sequence"/>
</dbReference>
<dbReference type="InterPro" id="IPR027417">
    <property type="entry name" value="P-loop_NTPase"/>
</dbReference>
<gene>
    <name evidence="1" type="ORF">I316_07597</name>
</gene>
<keyword evidence="2" id="KW-1185">Reference proteome</keyword>
<keyword evidence="1" id="KW-0418">Kinase</keyword>
<dbReference type="AlphaFoldDB" id="A0A1B9GIF0"/>
<reference evidence="2" key="2">
    <citation type="submission" date="2013-12" db="EMBL/GenBank/DDBJ databases">
        <title>Evolution of pathogenesis and genome organization in the Tremellales.</title>
        <authorList>
            <person name="Cuomo C."/>
            <person name="Litvintseva A."/>
            <person name="Heitman J."/>
            <person name="Chen Y."/>
            <person name="Sun S."/>
            <person name="Springer D."/>
            <person name="Dromer F."/>
            <person name="Young S."/>
            <person name="Zeng Q."/>
            <person name="Chapman S."/>
            <person name="Gujja S."/>
            <person name="Saif S."/>
            <person name="Birren B."/>
        </authorList>
    </citation>
    <scope>NUCLEOTIDE SEQUENCE [LARGE SCALE GENOMIC DNA]</scope>
    <source>
        <strain evidence="2">BCC8398</strain>
    </source>
</reference>
<accession>A0A1B9GIF0</accession>
<organism evidence="1 2">
    <name type="scientific">Kwoniella heveanensis BCC8398</name>
    <dbReference type="NCBI Taxonomy" id="1296120"/>
    <lineage>
        <taxon>Eukaryota</taxon>
        <taxon>Fungi</taxon>
        <taxon>Dikarya</taxon>
        <taxon>Basidiomycota</taxon>
        <taxon>Agaricomycotina</taxon>
        <taxon>Tremellomycetes</taxon>
        <taxon>Tremellales</taxon>
        <taxon>Cryptococcaceae</taxon>
        <taxon>Kwoniella</taxon>
    </lineage>
</organism>
<proteinExistence type="predicted"/>
<reference evidence="1 2" key="1">
    <citation type="submission" date="2013-07" db="EMBL/GenBank/DDBJ databases">
        <title>The Genome Sequence of Cryptococcus heveanensis BCC8398.</title>
        <authorList>
            <consortium name="The Broad Institute Genome Sequencing Platform"/>
            <person name="Cuomo C."/>
            <person name="Litvintseva A."/>
            <person name="Chen Y."/>
            <person name="Heitman J."/>
            <person name="Sun S."/>
            <person name="Springer D."/>
            <person name="Dromer F."/>
            <person name="Young S.K."/>
            <person name="Zeng Q."/>
            <person name="Gargeya S."/>
            <person name="Fitzgerald M."/>
            <person name="Abouelleil A."/>
            <person name="Alvarado L."/>
            <person name="Berlin A.M."/>
            <person name="Chapman S.B."/>
            <person name="Dewar J."/>
            <person name="Goldberg J."/>
            <person name="Griggs A."/>
            <person name="Gujja S."/>
            <person name="Hansen M."/>
            <person name="Howarth C."/>
            <person name="Imamovic A."/>
            <person name="Larimer J."/>
            <person name="McCowan C."/>
            <person name="Murphy C."/>
            <person name="Pearson M."/>
            <person name="Priest M."/>
            <person name="Roberts A."/>
            <person name="Saif S."/>
            <person name="Shea T."/>
            <person name="Sykes S."/>
            <person name="Wortman J."/>
            <person name="Nusbaum C."/>
            <person name="Birren B."/>
        </authorList>
    </citation>
    <scope>NUCLEOTIDE SEQUENCE [LARGE SCALE GENOMIC DNA]</scope>
    <source>
        <strain evidence="1 2">BCC8398</strain>
    </source>
</reference>
<dbReference type="SUPFAM" id="SSF52540">
    <property type="entry name" value="P-loop containing nucleoside triphosphate hydrolases"/>
    <property type="match status" value="1"/>
</dbReference>
<evidence type="ECO:0000313" key="1">
    <source>
        <dbReference type="EMBL" id="OCF30789.1"/>
    </source>
</evidence>
<evidence type="ECO:0000313" key="2">
    <source>
        <dbReference type="Proteomes" id="UP000092666"/>
    </source>
</evidence>
<dbReference type="OrthoDB" id="347435at2759"/>
<keyword evidence="1" id="KW-0808">Transferase</keyword>